<evidence type="ECO:0000313" key="2">
    <source>
        <dbReference type="Proteomes" id="UP000298173"/>
    </source>
</evidence>
<comment type="caution">
    <text evidence="1">The sequence shown here is derived from an EMBL/GenBank/DDBJ whole genome shotgun (WGS) entry which is preliminary data.</text>
</comment>
<proteinExistence type="predicted"/>
<dbReference type="AlphaFoldDB" id="A0A4R8UVZ0"/>
<dbReference type="RefSeq" id="WP_134503593.1">
    <property type="nucleotide sequence ID" value="NZ_SOEY01000026.1"/>
</dbReference>
<dbReference type="EMBL" id="SOEY01000026">
    <property type="protein sequence ID" value="TFB71526.1"/>
    <property type="molecule type" value="Genomic_DNA"/>
</dbReference>
<dbReference type="OrthoDB" id="4549247at2"/>
<protein>
    <submittedName>
        <fullName evidence="1">Uncharacterized protein</fullName>
    </submittedName>
</protein>
<dbReference type="Proteomes" id="UP000298173">
    <property type="component" value="Unassembled WGS sequence"/>
</dbReference>
<gene>
    <name evidence="1" type="ORF">E3O06_11820</name>
</gene>
<organism evidence="1 2">
    <name type="scientific">Cryobacterium glaciale</name>
    <dbReference type="NCBI Taxonomy" id="1259145"/>
    <lineage>
        <taxon>Bacteria</taxon>
        <taxon>Bacillati</taxon>
        <taxon>Actinomycetota</taxon>
        <taxon>Actinomycetes</taxon>
        <taxon>Micrococcales</taxon>
        <taxon>Microbacteriaceae</taxon>
        <taxon>Cryobacterium</taxon>
    </lineage>
</organism>
<reference evidence="1 2" key="1">
    <citation type="submission" date="2019-03" db="EMBL/GenBank/DDBJ databases">
        <title>Genomics of glacier-inhabiting Cryobacterium strains.</title>
        <authorList>
            <person name="Liu Q."/>
            <person name="Xin Y.-H."/>
        </authorList>
    </citation>
    <scope>NUCLEOTIDE SEQUENCE [LARGE SCALE GENOMIC DNA]</scope>
    <source>
        <strain evidence="1 2">HLT2-23</strain>
    </source>
</reference>
<accession>A0A4R8UVZ0</accession>
<evidence type="ECO:0000313" key="1">
    <source>
        <dbReference type="EMBL" id="TFB71526.1"/>
    </source>
</evidence>
<sequence>MADKQEEVGFRRPASRSIGFPAALPSESLTSIFVAQTGLADSIAAMMPKFNLAEIANAASISAALATENTKWISSIHALMRKIDVTALSGMAEISRSLADQNMRWLATIQPALPKIEIPSLAPFVAPWWFDGLREIVNAQISGVLSGVDWDQLRRRMLVPENWPTEFEDYLPMIEEALNAEGLPLAWVPRREVFLRLVTATTAEERLEILREHRDEVLEDCGKIIENLEDDFMAPQIPLAREAVSACKAGHWRVAAVSAVVIVHSVVENLEWSTNPQGLMKNHGFAAPSTLEELIERATRAPFVSFYVEWHPKSGKPQPRGLARNMVSHRVTDTHLDEHNCLIAVMLMASLMETVNQLGLGRPAVEAA</sequence>
<keyword evidence="2" id="KW-1185">Reference proteome</keyword>
<name>A0A4R8UVZ0_9MICO</name>